<dbReference type="InterPro" id="IPR001650">
    <property type="entry name" value="Helicase_C-like"/>
</dbReference>
<evidence type="ECO:0000259" key="15">
    <source>
        <dbReference type="PROSITE" id="PS51192"/>
    </source>
</evidence>
<evidence type="ECO:0000256" key="4">
    <source>
        <dbReference type="ARBA" id="ARBA00022801"/>
    </source>
</evidence>
<dbReference type="Pfam" id="PF00270">
    <property type="entry name" value="DEAD"/>
    <property type="match status" value="1"/>
</dbReference>
<organism evidence="18 19">
    <name type="scientific">Cynoglossus semilaevis</name>
    <name type="common">Tongue sole</name>
    <dbReference type="NCBI Taxonomy" id="244447"/>
    <lineage>
        <taxon>Eukaryota</taxon>
        <taxon>Metazoa</taxon>
        <taxon>Chordata</taxon>
        <taxon>Craniata</taxon>
        <taxon>Vertebrata</taxon>
        <taxon>Euteleostomi</taxon>
        <taxon>Actinopterygii</taxon>
        <taxon>Neopterygii</taxon>
        <taxon>Teleostei</taxon>
        <taxon>Neoteleostei</taxon>
        <taxon>Acanthomorphata</taxon>
        <taxon>Carangaria</taxon>
        <taxon>Pleuronectiformes</taxon>
        <taxon>Pleuronectoidei</taxon>
        <taxon>Cynoglossidae</taxon>
        <taxon>Cynoglossinae</taxon>
        <taxon>Cynoglossus</taxon>
    </lineage>
</organism>
<dbReference type="GO" id="GO:0003724">
    <property type="term" value="F:RNA helicase activity"/>
    <property type="evidence" value="ECO:0007669"/>
    <property type="project" value="UniProtKB-EC"/>
</dbReference>
<dbReference type="OrthoDB" id="360161at2759"/>
<keyword evidence="5" id="KW-0347">Helicase</keyword>
<feature type="region of interest" description="Disordered" evidence="14">
    <location>
        <begin position="597"/>
        <end position="672"/>
    </location>
</feature>
<evidence type="ECO:0000256" key="9">
    <source>
        <dbReference type="ARBA" id="ARBA00024355"/>
    </source>
</evidence>
<evidence type="ECO:0000259" key="17">
    <source>
        <dbReference type="PROSITE" id="PS51195"/>
    </source>
</evidence>
<dbReference type="InterPro" id="IPR027417">
    <property type="entry name" value="P-loop_NTPase"/>
</dbReference>
<evidence type="ECO:0000313" key="19">
    <source>
        <dbReference type="Proteomes" id="UP000265120"/>
    </source>
</evidence>
<dbReference type="PROSITE" id="PS51192">
    <property type="entry name" value="HELICASE_ATP_BIND_1"/>
    <property type="match status" value="1"/>
</dbReference>
<evidence type="ECO:0000256" key="11">
    <source>
        <dbReference type="ARBA" id="ARBA00047984"/>
    </source>
</evidence>
<dbReference type="OMA" id="DRALMAC"/>
<keyword evidence="3" id="KW-0547">Nucleotide-binding</keyword>
<dbReference type="RefSeq" id="XP_008330929.1">
    <property type="nucleotide sequence ID" value="XM_008332707.3"/>
</dbReference>
<reference evidence="18 19" key="1">
    <citation type="journal article" date="2014" name="Nat. Genet.">
        <title>Whole-genome sequence of a flatfish provides insights into ZW sex chromosome evolution and adaptation to a benthic lifestyle.</title>
        <authorList>
            <person name="Chen S."/>
            <person name="Zhang G."/>
            <person name="Shao C."/>
            <person name="Huang Q."/>
            <person name="Liu G."/>
            <person name="Zhang P."/>
            <person name="Song W."/>
            <person name="An N."/>
            <person name="Chalopin D."/>
            <person name="Volff J.N."/>
            <person name="Hong Y."/>
            <person name="Li Q."/>
            <person name="Sha Z."/>
            <person name="Zhou H."/>
            <person name="Xie M."/>
            <person name="Yu Q."/>
            <person name="Liu Y."/>
            <person name="Xiang H."/>
            <person name="Wang N."/>
            <person name="Wu K."/>
            <person name="Yang C."/>
            <person name="Zhou Q."/>
            <person name="Liao X."/>
            <person name="Yang L."/>
            <person name="Hu Q."/>
            <person name="Zhang J."/>
            <person name="Meng L."/>
            <person name="Jin L."/>
            <person name="Tian Y."/>
            <person name="Lian J."/>
            <person name="Yang J."/>
            <person name="Miao G."/>
            <person name="Liu S."/>
            <person name="Liang Z."/>
            <person name="Yan F."/>
            <person name="Li Y."/>
            <person name="Sun B."/>
            <person name="Zhang H."/>
            <person name="Zhang J."/>
            <person name="Zhu Y."/>
            <person name="Du M."/>
            <person name="Zhao Y."/>
            <person name="Schartl M."/>
            <person name="Tang Q."/>
            <person name="Wang J."/>
        </authorList>
    </citation>
    <scope>NUCLEOTIDE SEQUENCE</scope>
</reference>
<evidence type="ECO:0000259" key="16">
    <source>
        <dbReference type="PROSITE" id="PS51194"/>
    </source>
</evidence>
<evidence type="ECO:0000313" key="18">
    <source>
        <dbReference type="Ensembl" id="ENSCSEP00000015566.1"/>
    </source>
</evidence>
<dbReference type="GO" id="GO:0005730">
    <property type="term" value="C:nucleolus"/>
    <property type="evidence" value="ECO:0007669"/>
    <property type="project" value="UniProtKB-SubCell"/>
</dbReference>
<name>A0A3P8VQL5_CYNSE</name>
<dbReference type="STRING" id="244447.ENSCSEP00000015566"/>
<evidence type="ECO:0000256" key="6">
    <source>
        <dbReference type="ARBA" id="ARBA00022840"/>
    </source>
</evidence>
<feature type="domain" description="DEAD-box RNA helicase Q" evidence="17">
    <location>
        <begin position="186"/>
        <end position="214"/>
    </location>
</feature>
<dbReference type="CTD" id="11056"/>
<dbReference type="GO" id="GO:0003723">
    <property type="term" value="F:RNA binding"/>
    <property type="evidence" value="ECO:0007669"/>
    <property type="project" value="UniProtKB-KW"/>
</dbReference>
<evidence type="ECO:0000256" key="13">
    <source>
        <dbReference type="PROSITE-ProRule" id="PRU00552"/>
    </source>
</evidence>
<dbReference type="GO" id="GO:0030490">
    <property type="term" value="P:maturation of SSU-rRNA"/>
    <property type="evidence" value="ECO:0007669"/>
    <property type="project" value="InterPro"/>
</dbReference>
<evidence type="ECO:0000256" key="3">
    <source>
        <dbReference type="ARBA" id="ARBA00022741"/>
    </source>
</evidence>
<keyword evidence="6" id="KW-0067">ATP-binding</keyword>
<dbReference type="Proteomes" id="UP000265120">
    <property type="component" value="Chromosome 19"/>
</dbReference>
<dbReference type="InterPro" id="IPR044764">
    <property type="entry name" value="DDX52/Rok1_DEADc"/>
</dbReference>
<keyword evidence="8" id="KW-0539">Nucleus</keyword>
<dbReference type="Ensembl" id="ENSCSET00000015756.1">
    <property type="protein sequence ID" value="ENSCSEP00000015566.1"/>
    <property type="gene ID" value="ENSCSEG00000010008.1"/>
</dbReference>
<dbReference type="FunFam" id="3.40.50.300:FF:000906">
    <property type="entry name" value="Probable ATP-dependent RNA helicase DDX52"/>
    <property type="match status" value="1"/>
</dbReference>
<protein>
    <recommendedName>
        <fullName evidence="10">Probable ATP-dependent RNA helicase DDX52</fullName>
        <ecNumber evidence="2">3.6.4.13</ecNumber>
    </recommendedName>
    <alternativeName>
        <fullName evidence="12">DEAD box protein 52</fullName>
    </alternativeName>
</protein>
<dbReference type="KEGG" id="csem:103395120"/>
<dbReference type="AlphaFoldDB" id="A0A3P8VQL5"/>
<dbReference type="PROSITE" id="PS51194">
    <property type="entry name" value="HELICASE_CTER"/>
    <property type="match status" value="1"/>
</dbReference>
<feature type="domain" description="Helicase C-terminal" evidence="16">
    <location>
        <begin position="406"/>
        <end position="567"/>
    </location>
</feature>
<dbReference type="GeneID" id="103395120"/>
<dbReference type="PANTHER" id="PTHR47959">
    <property type="entry name" value="ATP-DEPENDENT RNA HELICASE RHLE-RELATED"/>
    <property type="match status" value="1"/>
</dbReference>
<dbReference type="GO" id="GO:0005524">
    <property type="term" value="F:ATP binding"/>
    <property type="evidence" value="ECO:0007669"/>
    <property type="project" value="UniProtKB-KW"/>
</dbReference>
<evidence type="ECO:0000256" key="7">
    <source>
        <dbReference type="ARBA" id="ARBA00022884"/>
    </source>
</evidence>
<comment type="subcellular location">
    <subcellularLocation>
        <location evidence="1">Nucleus</location>
        <location evidence="1">Nucleolus</location>
    </subcellularLocation>
</comment>
<evidence type="ECO:0000256" key="5">
    <source>
        <dbReference type="ARBA" id="ARBA00022806"/>
    </source>
</evidence>
<dbReference type="SMART" id="SM00490">
    <property type="entry name" value="HELICc"/>
    <property type="match status" value="1"/>
</dbReference>
<dbReference type="InterPro" id="IPR014014">
    <property type="entry name" value="RNA_helicase_DEAD_Q_motif"/>
</dbReference>
<dbReference type="GO" id="GO:0005829">
    <property type="term" value="C:cytosol"/>
    <property type="evidence" value="ECO:0007669"/>
    <property type="project" value="TreeGrafter"/>
</dbReference>
<proteinExistence type="inferred from homology"/>
<dbReference type="SMART" id="SM00487">
    <property type="entry name" value="DEXDc"/>
    <property type="match status" value="1"/>
</dbReference>
<keyword evidence="4" id="KW-0378">Hydrolase</keyword>
<feature type="domain" description="Helicase ATP-binding" evidence="15">
    <location>
        <begin position="217"/>
        <end position="395"/>
    </location>
</feature>
<reference evidence="18" key="2">
    <citation type="submission" date="2025-08" db="UniProtKB">
        <authorList>
            <consortium name="Ensembl"/>
        </authorList>
    </citation>
    <scope>IDENTIFICATION</scope>
</reference>
<dbReference type="GO" id="GO:0040008">
    <property type="term" value="P:regulation of growth"/>
    <property type="evidence" value="ECO:0007669"/>
    <property type="project" value="Ensembl"/>
</dbReference>
<feature type="compositionally biased region" description="Basic residues" evidence="14">
    <location>
        <begin position="656"/>
        <end position="672"/>
    </location>
</feature>
<feature type="region of interest" description="Disordered" evidence="14">
    <location>
        <begin position="54"/>
        <end position="127"/>
    </location>
</feature>
<feature type="short sequence motif" description="Q motif" evidence="13">
    <location>
        <begin position="186"/>
        <end position="214"/>
    </location>
</feature>
<dbReference type="CDD" id="cd18787">
    <property type="entry name" value="SF2_C_DEAD"/>
    <property type="match status" value="1"/>
</dbReference>
<dbReference type="Pfam" id="PF00271">
    <property type="entry name" value="Helicase_C"/>
    <property type="match status" value="1"/>
</dbReference>
<dbReference type="InterPro" id="IPR050079">
    <property type="entry name" value="DEAD_box_RNA_helicase"/>
</dbReference>
<dbReference type="FunFam" id="3.40.50.300:FF:000759">
    <property type="entry name" value="probable ATP-dependent RNA helicase DDX52"/>
    <property type="match status" value="1"/>
</dbReference>
<dbReference type="SUPFAM" id="SSF52540">
    <property type="entry name" value="P-loop containing nucleoside triphosphate hydrolases"/>
    <property type="match status" value="1"/>
</dbReference>
<dbReference type="EC" id="3.6.4.13" evidence="2"/>
<dbReference type="CDD" id="cd17957">
    <property type="entry name" value="DEADc_DDX52"/>
    <property type="match status" value="1"/>
</dbReference>
<evidence type="ECO:0000256" key="8">
    <source>
        <dbReference type="ARBA" id="ARBA00023242"/>
    </source>
</evidence>
<feature type="compositionally biased region" description="Basic and acidic residues" evidence="14">
    <location>
        <begin position="63"/>
        <end position="76"/>
    </location>
</feature>
<dbReference type="FunCoup" id="A0A3P8VQL5">
    <property type="interactions" value="1231"/>
</dbReference>
<dbReference type="GeneTree" id="ENSGT00550000074863"/>
<dbReference type="InParanoid" id="A0A3P8VQL5"/>
<keyword evidence="7" id="KW-0694">RNA-binding</keyword>
<dbReference type="PROSITE" id="PS51195">
    <property type="entry name" value="Q_MOTIF"/>
    <property type="match status" value="1"/>
</dbReference>
<dbReference type="GO" id="GO:0016787">
    <property type="term" value="F:hydrolase activity"/>
    <property type="evidence" value="ECO:0007669"/>
    <property type="project" value="UniProtKB-KW"/>
</dbReference>
<evidence type="ECO:0000256" key="12">
    <source>
        <dbReference type="ARBA" id="ARBA00075556"/>
    </source>
</evidence>
<evidence type="ECO:0000256" key="10">
    <source>
        <dbReference type="ARBA" id="ARBA00044533"/>
    </source>
</evidence>
<reference evidence="18" key="3">
    <citation type="submission" date="2025-09" db="UniProtKB">
        <authorList>
            <consortium name="Ensembl"/>
        </authorList>
    </citation>
    <scope>IDENTIFICATION</scope>
</reference>
<keyword evidence="19" id="KW-1185">Reference proteome</keyword>
<evidence type="ECO:0000256" key="2">
    <source>
        <dbReference type="ARBA" id="ARBA00012552"/>
    </source>
</evidence>
<comment type="catalytic activity">
    <reaction evidence="11">
        <text>ATP + H2O = ADP + phosphate + H(+)</text>
        <dbReference type="Rhea" id="RHEA:13065"/>
        <dbReference type="ChEBI" id="CHEBI:15377"/>
        <dbReference type="ChEBI" id="CHEBI:15378"/>
        <dbReference type="ChEBI" id="CHEBI:30616"/>
        <dbReference type="ChEBI" id="CHEBI:43474"/>
        <dbReference type="ChEBI" id="CHEBI:456216"/>
        <dbReference type="EC" id="3.6.4.13"/>
    </reaction>
</comment>
<feature type="compositionally biased region" description="Basic and acidic residues" evidence="14">
    <location>
        <begin position="601"/>
        <end position="621"/>
    </location>
</feature>
<dbReference type="PANTHER" id="PTHR47959:SF15">
    <property type="entry name" value="RNA HELICASE"/>
    <property type="match status" value="1"/>
</dbReference>
<evidence type="ECO:0000256" key="14">
    <source>
        <dbReference type="SAM" id="MobiDB-lite"/>
    </source>
</evidence>
<comment type="similarity">
    <text evidence="9">Belongs to the DEAD box helicase family. DDX52/ROK1 subfamily.</text>
</comment>
<sequence length="672" mass="75609">MDAFELFRKLGAGAKFDLKRFGQDAARFKVVKTHGEDSSSDRHLAIDYFSKGAANGAQSKSCGLEKEKEEEKVTDRQEEESDSDDSGAGLKRRRKEESGIKKKRKKIKKKEAEAEESTLKNTDGSGITWTSSLERKIQNLPGDKNEKKTLKRLKQEHQTKVNHIRSQHRINVHGSDIPDPVCTFEDLQSEYRLNPRILQNLTDAGMSSPTPIQMQAIPLMMHGRELLACAPTGSGKTLAFCLPLLAHLQQPANLGFRAVIISPTRELASQTYRELVRLSEGVGFRVHIIDKASLAAKKYGPQSSKKYDILVSTPNRLVFLLNQDPPALDLSRVEWLVVDESDKLFEDGKTGFREQLAAVFLACSGSKVRRAFFSATCTLDVDQWCRLNLDNLVSVNIGHRNTAVDTVKQELLFVGTENGKLVAMRDIIKKGFLPPMLVFVQSKERARELFHELVYEGINVEVIHADRTQQQRDNVVNSFRSGKIWVLICTALLARGIDFKGVNIVLNYDFPTSAVEYIHRIGRTGRAGHEGRAITFFTENDKPMLRSIANVIKQAGCPVPDYMTGFKKTHSKVRQRLEKKPPNRSTICTTPRFLMKKKIKTHGEKEQTKATDGEQSGEKKTKTQGVKRGHKTQKEMGTKMHKKVLQESGQKSSGAKIKKKVVMKKKQEKQSN</sequence>
<dbReference type="InterPro" id="IPR011545">
    <property type="entry name" value="DEAD/DEAH_box_helicase_dom"/>
</dbReference>
<dbReference type="GO" id="GO:0031101">
    <property type="term" value="P:fin regeneration"/>
    <property type="evidence" value="ECO:0007669"/>
    <property type="project" value="Ensembl"/>
</dbReference>
<accession>A0A3P8VQL5</accession>
<evidence type="ECO:0000256" key="1">
    <source>
        <dbReference type="ARBA" id="ARBA00004604"/>
    </source>
</evidence>
<dbReference type="Gene3D" id="3.40.50.300">
    <property type="entry name" value="P-loop containing nucleotide triphosphate hydrolases"/>
    <property type="match status" value="2"/>
</dbReference>
<dbReference type="InterPro" id="IPR014001">
    <property type="entry name" value="Helicase_ATP-bd"/>
</dbReference>